<keyword evidence="3" id="KW-0175">Coiled coil</keyword>
<dbReference type="PANTHER" id="PTHR31301:SF187">
    <property type="entry name" value="LOB DOMAIN-CONTAINING PROTEIN"/>
    <property type="match status" value="1"/>
</dbReference>
<dbReference type="OrthoDB" id="8003956at2759"/>
<dbReference type="Gene3D" id="4.10.60.10">
    <property type="entry name" value="Zinc finger, CCHC-type"/>
    <property type="match status" value="1"/>
</dbReference>
<dbReference type="SMART" id="SM00343">
    <property type="entry name" value="ZnF_C2HC"/>
    <property type="match status" value="1"/>
</dbReference>
<dbReference type="InterPro" id="IPR004883">
    <property type="entry name" value="LOB"/>
</dbReference>
<accession>A0A9J5WRP3</accession>
<feature type="domain" description="CCHC-type" evidence="4">
    <location>
        <begin position="87"/>
        <end position="101"/>
    </location>
</feature>
<evidence type="ECO:0000259" key="4">
    <source>
        <dbReference type="PROSITE" id="PS50158"/>
    </source>
</evidence>
<dbReference type="PROSITE" id="PS50158">
    <property type="entry name" value="ZF_CCHC"/>
    <property type="match status" value="1"/>
</dbReference>
<dbReference type="Proteomes" id="UP000824120">
    <property type="component" value="Chromosome 11"/>
</dbReference>
<keyword evidence="7" id="KW-1185">Reference proteome</keyword>
<keyword evidence="2" id="KW-0862">Zinc</keyword>
<dbReference type="GO" id="GO:0008270">
    <property type="term" value="F:zinc ion binding"/>
    <property type="evidence" value="ECO:0007669"/>
    <property type="project" value="UniProtKB-KW"/>
</dbReference>
<organism evidence="6 7">
    <name type="scientific">Solanum commersonii</name>
    <name type="common">Commerson's wild potato</name>
    <name type="synonym">Commerson's nightshade</name>
    <dbReference type="NCBI Taxonomy" id="4109"/>
    <lineage>
        <taxon>Eukaryota</taxon>
        <taxon>Viridiplantae</taxon>
        <taxon>Streptophyta</taxon>
        <taxon>Embryophyta</taxon>
        <taxon>Tracheophyta</taxon>
        <taxon>Spermatophyta</taxon>
        <taxon>Magnoliopsida</taxon>
        <taxon>eudicotyledons</taxon>
        <taxon>Gunneridae</taxon>
        <taxon>Pentapetalae</taxon>
        <taxon>asterids</taxon>
        <taxon>lamiids</taxon>
        <taxon>Solanales</taxon>
        <taxon>Solanaceae</taxon>
        <taxon>Solanoideae</taxon>
        <taxon>Solaneae</taxon>
        <taxon>Solanum</taxon>
    </lineage>
</organism>
<sequence length="352" mass="40111">MDFASTLNSVEKLNTSNYGSWSTRIQYYFLDQELWDTIGGSDTAPPIDDEATKRWKVKAGKAMYALTGETKRINIKEVNDNNRQMEKCYNCRKKGHYAKDCWYKKAEGNVATSSQNQKDEEEVWDFETSYVVEETNQQDKEGEIALATVSEKLVDYEHDWITDSRCSNHMTGDEKKLINVSKYKGDRVVETTNNSKISITHIGKTVFMSYHSSRQVELQNVYYVPGKEKYVSFYVLGKGEELPESQRADAVSSMVYEANARVRDPVYGCAGSIFHLQKQVSDLQVQLAKAQAQVVNMQCQQAHLLELICMEMGQSPQAISPPQQSLDNFTHNIPMSFLDDDNSGSVWEALWT</sequence>
<protein>
    <recommendedName>
        <fullName evidence="8">CCHC-type domain-containing protein</fullName>
    </recommendedName>
</protein>
<proteinExistence type="inferred from homology"/>
<evidence type="ECO:0000256" key="3">
    <source>
        <dbReference type="SAM" id="Coils"/>
    </source>
</evidence>
<evidence type="ECO:0000256" key="1">
    <source>
        <dbReference type="ARBA" id="ARBA00005474"/>
    </source>
</evidence>
<evidence type="ECO:0000313" key="6">
    <source>
        <dbReference type="EMBL" id="KAG5578505.1"/>
    </source>
</evidence>
<dbReference type="PANTHER" id="PTHR31301">
    <property type="entry name" value="LOB DOMAIN-CONTAINING PROTEIN 4-RELATED"/>
    <property type="match status" value="1"/>
</dbReference>
<dbReference type="InterPro" id="IPR054722">
    <property type="entry name" value="PolX-like_BBD"/>
</dbReference>
<dbReference type="Pfam" id="PF03195">
    <property type="entry name" value="LOB"/>
    <property type="match status" value="1"/>
</dbReference>
<dbReference type="EMBL" id="JACXVP010000011">
    <property type="protein sequence ID" value="KAG5578505.1"/>
    <property type="molecule type" value="Genomic_DNA"/>
</dbReference>
<dbReference type="SUPFAM" id="SSF57756">
    <property type="entry name" value="Retrovirus zinc finger-like domains"/>
    <property type="match status" value="1"/>
</dbReference>
<feature type="coiled-coil region" evidence="3">
    <location>
        <begin position="273"/>
        <end position="300"/>
    </location>
</feature>
<dbReference type="Pfam" id="PF22936">
    <property type="entry name" value="Pol_BBD"/>
    <property type="match status" value="1"/>
</dbReference>
<feature type="domain" description="LOB" evidence="5">
    <location>
        <begin position="185"/>
        <end position="294"/>
    </location>
</feature>
<evidence type="ECO:0000256" key="2">
    <source>
        <dbReference type="PROSITE-ProRule" id="PRU00047"/>
    </source>
</evidence>
<keyword evidence="2" id="KW-0479">Metal-binding</keyword>
<gene>
    <name evidence="6" type="ORF">H5410_058639</name>
</gene>
<dbReference type="GO" id="GO:0003676">
    <property type="term" value="F:nucleic acid binding"/>
    <property type="evidence" value="ECO:0007669"/>
    <property type="project" value="InterPro"/>
</dbReference>
<dbReference type="PROSITE" id="PS50891">
    <property type="entry name" value="LOB"/>
    <property type="match status" value="1"/>
</dbReference>
<dbReference type="InterPro" id="IPR001878">
    <property type="entry name" value="Znf_CCHC"/>
</dbReference>
<dbReference type="InterPro" id="IPR036875">
    <property type="entry name" value="Znf_CCHC_sf"/>
</dbReference>
<dbReference type="Pfam" id="PF00098">
    <property type="entry name" value="zf-CCHC"/>
    <property type="match status" value="1"/>
</dbReference>
<evidence type="ECO:0008006" key="8">
    <source>
        <dbReference type="Google" id="ProtNLM"/>
    </source>
</evidence>
<evidence type="ECO:0000313" key="7">
    <source>
        <dbReference type="Proteomes" id="UP000824120"/>
    </source>
</evidence>
<reference evidence="6 7" key="1">
    <citation type="submission" date="2020-09" db="EMBL/GenBank/DDBJ databases">
        <title>De no assembly of potato wild relative species, Solanum commersonii.</title>
        <authorList>
            <person name="Cho K."/>
        </authorList>
    </citation>
    <scope>NUCLEOTIDE SEQUENCE [LARGE SCALE GENOMIC DNA]</scope>
    <source>
        <strain evidence="6">LZ3.2</strain>
        <tissue evidence="6">Leaf</tissue>
    </source>
</reference>
<evidence type="ECO:0000259" key="5">
    <source>
        <dbReference type="PROSITE" id="PS50891"/>
    </source>
</evidence>
<comment type="similarity">
    <text evidence="1">Belongs to the LOB domain-containing protein family.</text>
</comment>
<keyword evidence="2" id="KW-0863">Zinc-finger</keyword>
<name>A0A9J5WRP3_SOLCO</name>
<dbReference type="AlphaFoldDB" id="A0A9J5WRP3"/>
<comment type="caution">
    <text evidence="6">The sequence shown here is derived from an EMBL/GenBank/DDBJ whole genome shotgun (WGS) entry which is preliminary data.</text>
</comment>